<evidence type="ECO:0000259" key="5">
    <source>
        <dbReference type="Pfam" id="PF08447"/>
    </source>
</evidence>
<feature type="domain" description="Transcriptional regulator LacI/GalR-like sensor" evidence="6">
    <location>
        <begin position="147"/>
        <end position="308"/>
    </location>
</feature>
<keyword evidence="8" id="KW-1185">Reference proteome</keyword>
<protein>
    <submittedName>
        <fullName evidence="7">DNA-binding LacI/PurR family transcriptional regulator</fullName>
    </submittedName>
</protein>
<dbReference type="InterPro" id="IPR046335">
    <property type="entry name" value="LacI/GalR-like_sensor"/>
</dbReference>
<gene>
    <name evidence="7" type="ORF">ATJ88_1330</name>
</gene>
<accession>A0A2A9EWI5</accession>
<dbReference type="SUPFAM" id="SSF55785">
    <property type="entry name" value="PYP-like sensor domain (PAS domain)"/>
    <property type="match status" value="1"/>
</dbReference>
<sequence length="899" mass="94900">MHLRGRTQDSTTRTVVDVSTWTRGARNATGSPLTIGVLLPVVGGYYFGRILAGMTRVLRAEGHRVVAVQTYPADLDRDEFPVAPFRRAAPGVGAFDGLVVVTTALGEADLRRLGAAGVPLVGLGVSADGLDVPVVAPDNVGGVRAAVDHLVDHGHRRIGFLGNTGQSDIAERYDAFRDALAHHGLEHAPEQFYRTRDNQESSAELVARRLAEQGITTTATLAATDRNAVGFLRGLQLAGLEVPAVQAVVGFDNSDSGARTWPRLTSIDPMHDLVGERAAELVVARVRGQDVDGDHRLDVSALVTRESCGCARGTRSTVVVDGEAGPDEPDPLAAVARVVLARTDGVRRGASETWLSTVRQLVEACVVTGQHPPASALRALGDRTAALRPGAGALEQLVPALHAECRRVRGRLAARAAAPGADTAASSRPRGMEPEAADDVEEALSLVVAALARGCGHGDLARAGRLEQDLVDQNAVDLELMRSDGEALRRLDWMPRTRTSVAALALWEDDPDRPGERVLRVVGARGQHPGGEALVGQVMTADQFPPAALTDPRSLTVVVPVAFGRSDRGFLAVGGLVDTRATSTRARYNHWAAMLAVALDAEEALTSLRAQRRELAEAAERERALAVDVAAGEERAALVSIASHDGTWDWDVDAGTVRYSPAWAALVGTDRAALGDDPHEWFSRVHPDDLQRVHAAVAAQLSGSREPLDVEHRLRVAGGAWVPVRCRAVTVHDAGDRPARLVGAMARVADDAAGERGAGPGADLGGRTVPRELFVDRADRAIRRGRRVAGYGWQVLAVGFPAPPAARALDRLLGEIGEDDCVTRLGPRGVAVLLDGHDPASARRRAARVGAVLGAEVVVEPVGTGEPAGGLDAGVVLRRAEDVVRRGTALPVGRIALDV</sequence>
<feature type="domain" description="PAS fold-3" evidence="5">
    <location>
        <begin position="657"/>
        <end position="744"/>
    </location>
</feature>
<dbReference type="Gene3D" id="3.40.50.2300">
    <property type="match status" value="2"/>
</dbReference>
<reference evidence="7 8" key="1">
    <citation type="submission" date="2017-10" db="EMBL/GenBank/DDBJ databases">
        <title>Sequencing the genomes of 1000 actinobacteria strains.</title>
        <authorList>
            <person name="Klenk H.-P."/>
        </authorList>
    </citation>
    <scope>NUCLEOTIDE SEQUENCE [LARGE SCALE GENOMIC DNA]</scope>
    <source>
        <strain evidence="7 8">DSM 21863</strain>
    </source>
</reference>
<dbReference type="PANTHER" id="PTHR30146:SF109">
    <property type="entry name" value="HTH-TYPE TRANSCRIPTIONAL REGULATOR GALS"/>
    <property type="match status" value="1"/>
</dbReference>
<evidence type="ECO:0000259" key="6">
    <source>
        <dbReference type="Pfam" id="PF13377"/>
    </source>
</evidence>
<dbReference type="PANTHER" id="PTHR30146">
    <property type="entry name" value="LACI-RELATED TRANSCRIPTIONAL REPRESSOR"/>
    <property type="match status" value="1"/>
</dbReference>
<dbReference type="Proteomes" id="UP000224130">
    <property type="component" value="Unassembled WGS sequence"/>
</dbReference>
<organism evidence="7 8">
    <name type="scientific">Isoptericola jiangsuensis</name>
    <dbReference type="NCBI Taxonomy" id="548579"/>
    <lineage>
        <taxon>Bacteria</taxon>
        <taxon>Bacillati</taxon>
        <taxon>Actinomycetota</taxon>
        <taxon>Actinomycetes</taxon>
        <taxon>Micrococcales</taxon>
        <taxon>Promicromonosporaceae</taxon>
        <taxon>Isoptericola</taxon>
    </lineage>
</organism>
<dbReference type="InterPro" id="IPR035965">
    <property type="entry name" value="PAS-like_dom_sf"/>
</dbReference>
<dbReference type="AlphaFoldDB" id="A0A2A9EWI5"/>
<proteinExistence type="predicted"/>
<dbReference type="Pfam" id="PF08447">
    <property type="entry name" value="PAS_3"/>
    <property type="match status" value="1"/>
</dbReference>
<dbReference type="EMBL" id="PDJJ01000001">
    <property type="protein sequence ID" value="PFG42662.1"/>
    <property type="molecule type" value="Genomic_DNA"/>
</dbReference>
<dbReference type="CDD" id="cd06267">
    <property type="entry name" value="PBP1_LacI_sugar_binding-like"/>
    <property type="match status" value="1"/>
</dbReference>
<dbReference type="InterPro" id="IPR013655">
    <property type="entry name" value="PAS_fold_3"/>
</dbReference>
<dbReference type="Gene3D" id="3.30.450.20">
    <property type="entry name" value="PAS domain"/>
    <property type="match status" value="1"/>
</dbReference>
<keyword evidence="4" id="KW-0175">Coiled coil</keyword>
<dbReference type="Pfam" id="PF13377">
    <property type="entry name" value="Peripla_BP_3"/>
    <property type="match status" value="1"/>
</dbReference>
<keyword evidence="3" id="KW-0804">Transcription</keyword>
<evidence type="ECO:0000313" key="8">
    <source>
        <dbReference type="Proteomes" id="UP000224130"/>
    </source>
</evidence>
<keyword evidence="1" id="KW-0805">Transcription regulation</keyword>
<name>A0A2A9EWI5_9MICO</name>
<evidence type="ECO:0000256" key="1">
    <source>
        <dbReference type="ARBA" id="ARBA00023015"/>
    </source>
</evidence>
<evidence type="ECO:0000313" key="7">
    <source>
        <dbReference type="EMBL" id="PFG42662.1"/>
    </source>
</evidence>
<dbReference type="SUPFAM" id="SSF53822">
    <property type="entry name" value="Periplasmic binding protein-like I"/>
    <property type="match status" value="1"/>
</dbReference>
<comment type="caution">
    <text evidence="7">The sequence shown here is derived from an EMBL/GenBank/DDBJ whole genome shotgun (WGS) entry which is preliminary data.</text>
</comment>
<evidence type="ECO:0000256" key="2">
    <source>
        <dbReference type="ARBA" id="ARBA00023125"/>
    </source>
</evidence>
<dbReference type="GO" id="GO:0003700">
    <property type="term" value="F:DNA-binding transcription factor activity"/>
    <property type="evidence" value="ECO:0007669"/>
    <property type="project" value="TreeGrafter"/>
</dbReference>
<dbReference type="GO" id="GO:0000976">
    <property type="term" value="F:transcription cis-regulatory region binding"/>
    <property type="evidence" value="ECO:0007669"/>
    <property type="project" value="TreeGrafter"/>
</dbReference>
<dbReference type="CDD" id="cd00130">
    <property type="entry name" value="PAS"/>
    <property type="match status" value="1"/>
</dbReference>
<dbReference type="InterPro" id="IPR028082">
    <property type="entry name" value="Peripla_BP_I"/>
</dbReference>
<evidence type="ECO:0000256" key="3">
    <source>
        <dbReference type="ARBA" id="ARBA00023163"/>
    </source>
</evidence>
<keyword evidence="2 7" id="KW-0238">DNA-binding</keyword>
<dbReference type="InterPro" id="IPR000014">
    <property type="entry name" value="PAS"/>
</dbReference>
<feature type="coiled-coil region" evidence="4">
    <location>
        <begin position="598"/>
        <end position="625"/>
    </location>
</feature>
<evidence type="ECO:0000256" key="4">
    <source>
        <dbReference type="SAM" id="Coils"/>
    </source>
</evidence>